<dbReference type="Proteomes" id="UP000225277">
    <property type="component" value="Unassembled WGS sequence"/>
</dbReference>
<dbReference type="GeneID" id="35595886"/>
<feature type="compositionally biased region" description="Pro residues" evidence="2">
    <location>
        <begin position="422"/>
        <end position="433"/>
    </location>
</feature>
<feature type="region of interest" description="Disordered" evidence="2">
    <location>
        <begin position="1"/>
        <end position="59"/>
    </location>
</feature>
<dbReference type="OrthoDB" id="3643499at2759"/>
<keyword evidence="4" id="KW-1185">Reference proteome</keyword>
<reference evidence="3 4" key="1">
    <citation type="submission" date="2016-03" db="EMBL/GenBank/DDBJ databases">
        <authorList>
            <person name="Ploux O."/>
        </authorList>
    </citation>
    <scope>NUCLEOTIDE SEQUENCE [LARGE SCALE GENOMIC DNA]</scope>
    <source>
        <strain evidence="3 4">URUG2</strain>
    </source>
</reference>
<dbReference type="RefSeq" id="XP_023621424.1">
    <property type="nucleotide sequence ID" value="XM_023765656.1"/>
</dbReference>
<accession>A0A2D3USD1</accession>
<feature type="coiled-coil region" evidence="1">
    <location>
        <begin position="223"/>
        <end position="278"/>
    </location>
</feature>
<organism evidence="3 4">
    <name type="scientific">Ramularia collo-cygni</name>
    <dbReference type="NCBI Taxonomy" id="112498"/>
    <lineage>
        <taxon>Eukaryota</taxon>
        <taxon>Fungi</taxon>
        <taxon>Dikarya</taxon>
        <taxon>Ascomycota</taxon>
        <taxon>Pezizomycotina</taxon>
        <taxon>Dothideomycetes</taxon>
        <taxon>Dothideomycetidae</taxon>
        <taxon>Mycosphaerellales</taxon>
        <taxon>Mycosphaerellaceae</taxon>
        <taxon>Ramularia</taxon>
    </lineage>
</organism>
<evidence type="ECO:0000313" key="4">
    <source>
        <dbReference type="Proteomes" id="UP000225277"/>
    </source>
</evidence>
<protein>
    <submittedName>
        <fullName evidence="3">Uncharacterized protein</fullName>
    </submittedName>
</protein>
<proteinExistence type="predicted"/>
<evidence type="ECO:0000313" key="3">
    <source>
        <dbReference type="EMBL" id="CZT14527.1"/>
    </source>
</evidence>
<name>A0A2D3USD1_9PEZI</name>
<feature type="region of interest" description="Disordered" evidence="2">
    <location>
        <begin position="391"/>
        <end position="435"/>
    </location>
</feature>
<feature type="region of interest" description="Disordered" evidence="2">
    <location>
        <begin position="284"/>
        <end position="310"/>
    </location>
</feature>
<feature type="compositionally biased region" description="Acidic residues" evidence="2">
    <location>
        <begin position="197"/>
        <end position="206"/>
    </location>
</feature>
<feature type="compositionally biased region" description="Basic and acidic residues" evidence="2">
    <location>
        <begin position="133"/>
        <end position="158"/>
    </location>
</feature>
<feature type="region of interest" description="Disordered" evidence="2">
    <location>
        <begin position="84"/>
        <end position="220"/>
    </location>
</feature>
<evidence type="ECO:0000256" key="1">
    <source>
        <dbReference type="SAM" id="Coils"/>
    </source>
</evidence>
<dbReference type="EMBL" id="FJUY01000001">
    <property type="protein sequence ID" value="CZT14527.1"/>
    <property type="molecule type" value="Genomic_DNA"/>
</dbReference>
<gene>
    <name evidence="3" type="ORF">RCC_00504</name>
</gene>
<keyword evidence="1" id="KW-0175">Coiled coil</keyword>
<dbReference type="AlphaFoldDB" id="A0A2D3USD1"/>
<evidence type="ECO:0000256" key="2">
    <source>
        <dbReference type="SAM" id="MobiDB-lite"/>
    </source>
</evidence>
<feature type="compositionally biased region" description="Polar residues" evidence="2">
    <location>
        <begin position="28"/>
        <end position="38"/>
    </location>
</feature>
<feature type="region of interest" description="Disordered" evidence="2">
    <location>
        <begin position="334"/>
        <end position="354"/>
    </location>
</feature>
<sequence>MPSRRGTHGAPSLHRSTRSWTDHDGNHFTINSSSSGTGLSFEAMTGTSGDPFARTMPAPAAPRRASMFSNAFSMVEDMIALQQQQRAAFESGAQLRQSRTHGFPVDGGSETEGEDDGLAYGQHDGRRKSVLSRIKERLLDGKKSPRKDDGSSSSREESPAPSPKIGRRASAYGPDPADPVWSQQRSRPSPFHIVVEHDDEDSEEPGSYELPRKAPSPKRNNKLQALIDAVDNERQALRACKKKLEKASRQSNVTSAVLQQVIDEMKLHERSLADATNRFNMARLEQRGSRAPGARAPPRPRPQTYHPRRSQWGPHAPAMDDHYFPTFPGFETEPLPSHSQHRHAKFGAHEHPDPYDQLPRPQSFADFANFFQHVPHPMADDARFHLFDVPEMNPRNSQQNRTRYSHIPPPSHRQSHQFRAFTPPPTPPSPEPPSSLLVPAEAQRLFQSYNSRWKALLPTDPAIPYPARGLQASSLSARDSLWAPRIRTDVSKWNEETIMQANAQAFYLGVVGLKPEYSETAGNGQIECGFQKSSASPEQIKQLVEMLKKEKPRWHSDRLGRRNGGVMGGMLNETLQKDVRARAVFHAVCELMDRAQE</sequence>